<proteinExistence type="inferred from homology"/>
<feature type="compositionally biased region" description="Polar residues" evidence="15">
    <location>
        <begin position="384"/>
        <end position="403"/>
    </location>
</feature>
<evidence type="ECO:0000256" key="4">
    <source>
        <dbReference type="ARBA" id="ARBA00010031"/>
    </source>
</evidence>
<evidence type="ECO:0000256" key="10">
    <source>
        <dbReference type="ARBA" id="ARBA00023136"/>
    </source>
</evidence>
<sequence>MQILHGATLVACLLALPTALADTSSPSSLTQIPECATECLTSAIANSPCSAANQTCTCTNEALQMDVSACVKKSCTVKEALVTKNITMTSCDAPIRDKSAEYINLSNAFAAISALFITQRFISKIYWKLELGLDDWFILITFLCGVPSTVINVHGTAANGLGRDIWTLTPTNITKFGMFFHVMAILYFAQVTLLKLALLFFYLRIFPTSGVRKTLWGTVIFNCIFGLTFVFVAAFQCQPISYFWEKWDGEHEGHCADLNAITWSNAAISIALDFWMLAVPLSQLRSLNLDWKKKVGVGLMFCVGTFVTVVSILRLRAVVQFGSETENATWEFLEVSKWSTIEINVGMICACMPSLRLLLVRLFPKFMGTSRRYYANYGSNNPTGGITNKNSSRPLGTNATSQVDRTHRQIDPKGITCQRTYEVDFGDSDETHLVHMKDLDRKSSRSDVSV</sequence>
<keyword evidence="6" id="KW-0336">GPI-anchor</keyword>
<evidence type="ECO:0000259" key="18">
    <source>
        <dbReference type="PROSITE" id="PS52012"/>
    </source>
</evidence>
<evidence type="ECO:0000313" key="19">
    <source>
        <dbReference type="EMBL" id="KAF4981965.1"/>
    </source>
</evidence>
<dbReference type="EMBL" id="JABEYC010000142">
    <property type="protein sequence ID" value="KAF4981965.1"/>
    <property type="molecule type" value="Genomic_DNA"/>
</dbReference>
<comment type="subcellular location">
    <subcellularLocation>
        <location evidence="2">Membrane</location>
        <topology evidence="2">Lipid-anchor</topology>
        <topology evidence="2">GPI-anchor</topology>
    </subcellularLocation>
    <subcellularLocation>
        <location evidence="1">Membrane</location>
        <topology evidence="1">Multi-pass membrane protein</topology>
    </subcellularLocation>
    <subcellularLocation>
        <location evidence="3">Secreted</location>
    </subcellularLocation>
</comment>
<comment type="similarity">
    <text evidence="4">Belongs to the RBT5 family.</text>
</comment>
<comment type="similarity">
    <text evidence="13">Belongs to the SAT4 family.</text>
</comment>
<reference evidence="19" key="1">
    <citation type="journal article" date="2020" name="BMC Genomics">
        <title>Correction to: Identification and distribution of gene clusters required for synthesis of sphingolipid metabolism inhibitors in diverse species of the filamentous fungus Fusarium.</title>
        <authorList>
            <person name="Kim H.S."/>
            <person name="Lohmar J.M."/>
            <person name="Busman M."/>
            <person name="Brown D.W."/>
            <person name="Naumann T.A."/>
            <person name="Divon H.H."/>
            <person name="Lysoe E."/>
            <person name="Uhlig S."/>
            <person name="Proctor R.H."/>
        </authorList>
    </citation>
    <scope>NUCLEOTIDE SEQUENCE</scope>
    <source>
        <strain evidence="19">NRRL 22465</strain>
    </source>
</reference>
<evidence type="ECO:0000256" key="13">
    <source>
        <dbReference type="ARBA" id="ARBA00038359"/>
    </source>
</evidence>
<dbReference type="InterPro" id="IPR008427">
    <property type="entry name" value="Extracellular_membr_CFEM_dom"/>
</dbReference>
<feature type="region of interest" description="Disordered" evidence="15">
    <location>
        <begin position="384"/>
        <end position="411"/>
    </location>
</feature>
<evidence type="ECO:0000256" key="8">
    <source>
        <dbReference type="ARBA" id="ARBA00022729"/>
    </source>
</evidence>
<dbReference type="Pfam" id="PF20684">
    <property type="entry name" value="Fung_rhodopsin"/>
    <property type="match status" value="1"/>
</dbReference>
<dbReference type="Pfam" id="PF05730">
    <property type="entry name" value="CFEM"/>
    <property type="match status" value="1"/>
</dbReference>
<dbReference type="PANTHER" id="PTHR33048">
    <property type="entry name" value="PTH11-LIKE INTEGRAL MEMBRANE PROTEIN (AFU_ORTHOLOGUE AFUA_5G11245)"/>
    <property type="match status" value="1"/>
</dbReference>
<comment type="caution">
    <text evidence="14">Lacks conserved residue(s) required for the propagation of feature annotation.</text>
</comment>
<keyword evidence="8 17" id="KW-0732">Signal</keyword>
<dbReference type="GO" id="GO:0098552">
    <property type="term" value="C:side of membrane"/>
    <property type="evidence" value="ECO:0007669"/>
    <property type="project" value="UniProtKB-KW"/>
</dbReference>
<evidence type="ECO:0000256" key="14">
    <source>
        <dbReference type="PROSITE-ProRule" id="PRU01356"/>
    </source>
</evidence>
<evidence type="ECO:0000256" key="2">
    <source>
        <dbReference type="ARBA" id="ARBA00004589"/>
    </source>
</evidence>
<keyword evidence="20" id="KW-1185">Reference proteome</keyword>
<dbReference type="SMART" id="SM00747">
    <property type="entry name" value="CFEM"/>
    <property type="match status" value="1"/>
</dbReference>
<feature type="transmembrane region" description="Helical" evidence="16">
    <location>
        <begin position="215"/>
        <end position="235"/>
    </location>
</feature>
<feature type="chain" id="PRO_5034046840" description="CFEM domain-containing protein" evidence="17">
    <location>
        <begin position="22"/>
        <end position="450"/>
    </location>
</feature>
<reference evidence="19" key="2">
    <citation type="submission" date="2020-05" db="EMBL/GenBank/DDBJ databases">
        <authorList>
            <person name="Kim H.-S."/>
            <person name="Proctor R.H."/>
            <person name="Brown D.W."/>
        </authorList>
    </citation>
    <scope>NUCLEOTIDE SEQUENCE</scope>
    <source>
        <strain evidence="19">NRRL 22465</strain>
    </source>
</reference>
<evidence type="ECO:0000256" key="1">
    <source>
        <dbReference type="ARBA" id="ARBA00004141"/>
    </source>
</evidence>
<dbReference type="GO" id="GO:0005576">
    <property type="term" value="C:extracellular region"/>
    <property type="evidence" value="ECO:0007669"/>
    <property type="project" value="UniProtKB-SubCell"/>
</dbReference>
<accession>A0A8H4XMW6</accession>
<keyword evidence="7 16" id="KW-0812">Transmembrane</keyword>
<feature type="disulfide bond" evidence="14">
    <location>
        <begin position="58"/>
        <end position="91"/>
    </location>
</feature>
<feature type="transmembrane region" description="Helical" evidence="16">
    <location>
        <begin position="102"/>
        <end position="123"/>
    </location>
</feature>
<keyword evidence="9 16" id="KW-1133">Transmembrane helix</keyword>
<evidence type="ECO:0000256" key="3">
    <source>
        <dbReference type="ARBA" id="ARBA00004613"/>
    </source>
</evidence>
<evidence type="ECO:0000256" key="16">
    <source>
        <dbReference type="SAM" id="Phobius"/>
    </source>
</evidence>
<dbReference type="OrthoDB" id="2496787at2759"/>
<feature type="signal peptide" evidence="17">
    <location>
        <begin position="1"/>
        <end position="21"/>
    </location>
</feature>
<dbReference type="PROSITE" id="PS52012">
    <property type="entry name" value="CFEM"/>
    <property type="match status" value="1"/>
</dbReference>
<evidence type="ECO:0000256" key="15">
    <source>
        <dbReference type="SAM" id="MobiDB-lite"/>
    </source>
</evidence>
<dbReference type="AlphaFoldDB" id="A0A8H4XMW6"/>
<organism evidence="19 20">
    <name type="scientific">Fusarium zealandicum</name>
    <dbReference type="NCBI Taxonomy" id="1053134"/>
    <lineage>
        <taxon>Eukaryota</taxon>
        <taxon>Fungi</taxon>
        <taxon>Dikarya</taxon>
        <taxon>Ascomycota</taxon>
        <taxon>Pezizomycotina</taxon>
        <taxon>Sordariomycetes</taxon>
        <taxon>Hypocreomycetidae</taxon>
        <taxon>Hypocreales</taxon>
        <taxon>Nectriaceae</taxon>
        <taxon>Fusarium</taxon>
        <taxon>Fusarium staphyleae species complex</taxon>
    </lineage>
</organism>
<keyword evidence="5" id="KW-0964">Secreted</keyword>
<evidence type="ECO:0000313" key="20">
    <source>
        <dbReference type="Proteomes" id="UP000635477"/>
    </source>
</evidence>
<feature type="transmembrane region" description="Helical" evidence="16">
    <location>
        <begin position="178"/>
        <end position="203"/>
    </location>
</feature>
<feature type="disulfide bond" evidence="14">
    <location>
        <begin position="35"/>
        <end position="75"/>
    </location>
</feature>
<evidence type="ECO:0000256" key="12">
    <source>
        <dbReference type="ARBA" id="ARBA00023288"/>
    </source>
</evidence>
<keyword evidence="11 14" id="KW-1015">Disulfide bond</keyword>
<dbReference type="InterPro" id="IPR049326">
    <property type="entry name" value="Rhodopsin_dom_fungi"/>
</dbReference>
<keyword evidence="10 16" id="KW-0472">Membrane</keyword>
<feature type="disulfide bond" evidence="14">
    <location>
        <begin position="39"/>
        <end position="70"/>
    </location>
</feature>
<protein>
    <recommendedName>
        <fullName evidence="18">CFEM domain-containing protein</fullName>
    </recommendedName>
</protein>
<evidence type="ECO:0000256" key="17">
    <source>
        <dbReference type="SAM" id="SignalP"/>
    </source>
</evidence>
<name>A0A8H4XMW6_9HYPO</name>
<evidence type="ECO:0000256" key="6">
    <source>
        <dbReference type="ARBA" id="ARBA00022622"/>
    </source>
</evidence>
<feature type="transmembrane region" description="Helical" evidence="16">
    <location>
        <begin position="135"/>
        <end position="158"/>
    </location>
</feature>
<feature type="disulfide bond" evidence="14">
    <location>
        <begin position="49"/>
        <end position="56"/>
    </location>
</feature>
<dbReference type="PANTHER" id="PTHR33048:SF143">
    <property type="entry name" value="EXTRACELLULAR MEMBRANE PROTEIN CFEM DOMAIN-CONTAINING PROTEIN-RELATED"/>
    <property type="match status" value="1"/>
</dbReference>
<evidence type="ECO:0000256" key="5">
    <source>
        <dbReference type="ARBA" id="ARBA00022525"/>
    </source>
</evidence>
<feature type="domain" description="CFEM" evidence="18">
    <location>
        <begin position="7"/>
        <end position="118"/>
    </location>
</feature>
<evidence type="ECO:0000256" key="7">
    <source>
        <dbReference type="ARBA" id="ARBA00022692"/>
    </source>
</evidence>
<feature type="transmembrane region" description="Helical" evidence="16">
    <location>
        <begin position="296"/>
        <end position="315"/>
    </location>
</feature>
<keyword evidence="12" id="KW-0449">Lipoprotein</keyword>
<feature type="transmembrane region" description="Helical" evidence="16">
    <location>
        <begin position="343"/>
        <end position="363"/>
    </location>
</feature>
<keyword evidence="6" id="KW-0325">Glycoprotein</keyword>
<evidence type="ECO:0000256" key="9">
    <source>
        <dbReference type="ARBA" id="ARBA00022989"/>
    </source>
</evidence>
<dbReference type="Proteomes" id="UP000635477">
    <property type="component" value="Unassembled WGS sequence"/>
</dbReference>
<gene>
    <name evidence="19" type="ORF">FZEAL_2311</name>
</gene>
<dbReference type="InterPro" id="IPR052337">
    <property type="entry name" value="SAT4-like"/>
</dbReference>
<comment type="caution">
    <text evidence="19">The sequence shown here is derived from an EMBL/GenBank/DDBJ whole genome shotgun (WGS) entry which is preliminary data.</text>
</comment>
<evidence type="ECO:0000256" key="11">
    <source>
        <dbReference type="ARBA" id="ARBA00023157"/>
    </source>
</evidence>